<keyword evidence="1" id="KW-1133">Transmembrane helix</keyword>
<keyword evidence="1" id="KW-0812">Transmembrane</keyword>
<evidence type="ECO:0000313" key="2">
    <source>
        <dbReference type="EMBL" id="MFC2969349.1"/>
    </source>
</evidence>
<keyword evidence="1" id="KW-0472">Membrane</keyword>
<organism evidence="2 3">
    <name type="scientific">Acidimangrovimonas pyrenivorans</name>
    <dbReference type="NCBI Taxonomy" id="2030798"/>
    <lineage>
        <taxon>Bacteria</taxon>
        <taxon>Pseudomonadati</taxon>
        <taxon>Pseudomonadota</taxon>
        <taxon>Alphaproteobacteria</taxon>
        <taxon>Rhodobacterales</taxon>
        <taxon>Paracoccaceae</taxon>
        <taxon>Acidimangrovimonas</taxon>
    </lineage>
</organism>
<dbReference type="EMBL" id="JBHRSK010000011">
    <property type="protein sequence ID" value="MFC2969349.1"/>
    <property type="molecule type" value="Genomic_DNA"/>
</dbReference>
<sequence length="64" mass="7237">MKLLDPNDPFFRPAWRRWATAGVPGLWACVEAWSGSKTWALVFAAIAVFAYWQLILKGPDDEAK</sequence>
<reference evidence="3" key="1">
    <citation type="journal article" date="2019" name="Int. J. Syst. Evol. Microbiol.">
        <title>The Global Catalogue of Microorganisms (GCM) 10K type strain sequencing project: providing services to taxonomists for standard genome sequencing and annotation.</title>
        <authorList>
            <consortium name="The Broad Institute Genomics Platform"/>
            <consortium name="The Broad Institute Genome Sequencing Center for Infectious Disease"/>
            <person name="Wu L."/>
            <person name="Ma J."/>
        </authorList>
    </citation>
    <scope>NUCLEOTIDE SEQUENCE [LARGE SCALE GENOMIC DNA]</scope>
    <source>
        <strain evidence="3">KCTC 62192</strain>
    </source>
</reference>
<evidence type="ECO:0008006" key="4">
    <source>
        <dbReference type="Google" id="ProtNLM"/>
    </source>
</evidence>
<gene>
    <name evidence="2" type="ORF">ACFOES_14680</name>
</gene>
<evidence type="ECO:0000313" key="3">
    <source>
        <dbReference type="Proteomes" id="UP001595443"/>
    </source>
</evidence>
<protein>
    <recommendedName>
        <fullName evidence="4">DUF3329 domain-containing protein</fullName>
    </recommendedName>
</protein>
<accession>A0ABV7AIY5</accession>
<name>A0ABV7AIY5_9RHOB</name>
<dbReference type="Proteomes" id="UP001595443">
    <property type="component" value="Unassembled WGS sequence"/>
</dbReference>
<dbReference type="RefSeq" id="WP_377834057.1">
    <property type="nucleotide sequence ID" value="NZ_JBHRSK010000011.1"/>
</dbReference>
<comment type="caution">
    <text evidence="2">The sequence shown here is derived from an EMBL/GenBank/DDBJ whole genome shotgun (WGS) entry which is preliminary data.</text>
</comment>
<proteinExistence type="predicted"/>
<feature type="transmembrane region" description="Helical" evidence="1">
    <location>
        <begin position="38"/>
        <end position="56"/>
    </location>
</feature>
<evidence type="ECO:0000256" key="1">
    <source>
        <dbReference type="SAM" id="Phobius"/>
    </source>
</evidence>
<keyword evidence="3" id="KW-1185">Reference proteome</keyword>